<sequence length="354" mass="41045">MKRYLLYVTLPYAYSILRPLEHEIRRRGGEAAWFIEEGCPVVLEEGEVRLGTIREAVAYNPVAVFAPGNYIPDFIPGVKVALFHGYAIQKRIEAVDDHFTVRGWFDIYCTQGPSSTPYFKELEKKYGFFRVYETGWPKADTYFSPEVQRKPQNDHPVILYPPTFTRNVCSAPHLMAEIDRLAKTHPWDWVITFHPKLTDPGIIAGYKRIAEENENVIFYEGSDKMPLLQQADVMLCDSSSIILEFMFLDKPVVTFRNSHPGPHLIDVDTPEAVGPAIERALTRPEGLMGEIRSYTMHHEPHRDCRCSARVLDAVDDYIVRGHAGLKRKPLNLVRKWKLRRQLHYYPLLEKFRRR</sequence>
<proteinExistence type="predicted"/>
<protein>
    <submittedName>
        <fullName evidence="1">CDP-glycerol--poly(Glycerophosphate) glycerophosphotransferase</fullName>
    </submittedName>
</protein>
<dbReference type="RefSeq" id="WP_032134905.1">
    <property type="nucleotide sequence ID" value="NZ_DAWDON010000003.1"/>
</dbReference>
<dbReference type="Proteomes" id="UP000323119">
    <property type="component" value="Unassembled WGS sequence"/>
</dbReference>
<organism evidence="1 2">
    <name type="scientific">Alistipes onderdonkii</name>
    <dbReference type="NCBI Taxonomy" id="328813"/>
    <lineage>
        <taxon>Bacteria</taxon>
        <taxon>Pseudomonadati</taxon>
        <taxon>Bacteroidota</taxon>
        <taxon>Bacteroidia</taxon>
        <taxon>Bacteroidales</taxon>
        <taxon>Rikenellaceae</taxon>
        <taxon>Alistipes</taxon>
    </lineage>
</organism>
<dbReference type="SUPFAM" id="SSF53756">
    <property type="entry name" value="UDP-Glycosyltransferase/glycogen phosphorylase"/>
    <property type="match status" value="1"/>
</dbReference>
<evidence type="ECO:0000313" key="1">
    <source>
        <dbReference type="EMBL" id="KAA2558888.1"/>
    </source>
</evidence>
<dbReference type="PIRSF" id="PIRSF028458">
    <property type="entry name" value="UCP028458_glyceroPtfrase"/>
    <property type="match status" value="1"/>
</dbReference>
<dbReference type="InterPro" id="IPR007554">
    <property type="entry name" value="Glycerophosphate_synth"/>
</dbReference>
<gene>
    <name evidence="1" type="ORF">F2S36_12105</name>
</gene>
<comment type="caution">
    <text evidence="1">The sequence shown here is derived from an EMBL/GenBank/DDBJ whole genome shotgun (WGS) entry which is preliminary data.</text>
</comment>
<dbReference type="EMBL" id="VVUY01000011">
    <property type="protein sequence ID" value="KAA2558888.1"/>
    <property type="molecule type" value="Genomic_DNA"/>
</dbReference>
<dbReference type="Pfam" id="PF04464">
    <property type="entry name" value="Glyphos_transf"/>
    <property type="match status" value="1"/>
</dbReference>
<dbReference type="InterPro" id="IPR016886">
    <property type="entry name" value="UCP028458_glyceroPtfrase"/>
</dbReference>
<name>A0A9P4DNE3_9BACT</name>
<dbReference type="Gene3D" id="3.40.50.12580">
    <property type="match status" value="1"/>
</dbReference>
<dbReference type="AlphaFoldDB" id="A0A9P4DNE3"/>
<dbReference type="GO" id="GO:0047355">
    <property type="term" value="F:CDP-glycerol glycerophosphotransferase activity"/>
    <property type="evidence" value="ECO:0007669"/>
    <property type="project" value="InterPro"/>
</dbReference>
<dbReference type="InterPro" id="IPR043148">
    <property type="entry name" value="TagF_C"/>
</dbReference>
<accession>A0A9P4DNE3</accession>
<evidence type="ECO:0000313" key="2">
    <source>
        <dbReference type="Proteomes" id="UP000323119"/>
    </source>
</evidence>
<dbReference type="GO" id="GO:0016020">
    <property type="term" value="C:membrane"/>
    <property type="evidence" value="ECO:0007669"/>
    <property type="project" value="InterPro"/>
</dbReference>
<reference evidence="1 2" key="1">
    <citation type="journal article" date="2019" name="Nat. Med.">
        <title>A library of human gut bacterial isolates paired with longitudinal multiomics data enables mechanistic microbiome research.</title>
        <authorList>
            <person name="Poyet M."/>
            <person name="Groussin M."/>
            <person name="Gibbons S.M."/>
            <person name="Avila-Pacheco J."/>
            <person name="Jiang X."/>
            <person name="Kearney S.M."/>
            <person name="Perrotta A.R."/>
            <person name="Berdy B."/>
            <person name="Zhao S."/>
            <person name="Lieberman T.D."/>
            <person name="Swanson P.K."/>
            <person name="Smith M."/>
            <person name="Roesemann S."/>
            <person name="Alexander J.E."/>
            <person name="Rich S.A."/>
            <person name="Livny J."/>
            <person name="Vlamakis H."/>
            <person name="Clish C."/>
            <person name="Bullock K."/>
            <person name="Deik A."/>
            <person name="Scott J."/>
            <person name="Pierce K.A."/>
            <person name="Xavier R.J."/>
            <person name="Alm E.J."/>
        </authorList>
    </citation>
    <scope>NUCLEOTIDE SEQUENCE [LARGE SCALE GENOMIC DNA]</scope>
    <source>
        <strain evidence="1 2">BIOML-A204</strain>
    </source>
</reference>